<feature type="transmembrane region" description="Helical" evidence="1">
    <location>
        <begin position="7"/>
        <end position="30"/>
    </location>
</feature>
<feature type="transmembrane region" description="Helical" evidence="1">
    <location>
        <begin position="103"/>
        <end position="126"/>
    </location>
</feature>
<proteinExistence type="predicted"/>
<evidence type="ECO:0000313" key="3">
    <source>
        <dbReference type="Proteomes" id="UP001438953"/>
    </source>
</evidence>
<keyword evidence="1" id="KW-1133">Transmembrane helix</keyword>
<feature type="transmembrane region" description="Helical" evidence="1">
    <location>
        <begin position="36"/>
        <end position="53"/>
    </location>
</feature>
<keyword evidence="3" id="KW-1185">Reference proteome</keyword>
<keyword evidence="1" id="KW-0472">Membrane</keyword>
<accession>A0ABV1SFL2</accession>
<dbReference type="NCBIfam" id="NF038216">
    <property type="entry name" value="ABZJ_00895_fam"/>
    <property type="match status" value="1"/>
</dbReference>
<gene>
    <name evidence="2" type="ORF">VSX56_07825</name>
</gene>
<protein>
    <submittedName>
        <fullName evidence="2">ABZJ_00895 family protein</fullName>
    </submittedName>
</protein>
<reference evidence="2 3" key="1">
    <citation type="submission" date="2024-06" db="EMBL/GenBank/DDBJ databases">
        <title>Thioclava kandeliae sp. nov. from a rhizosphere soil sample of Kandelia candel in a mangrove.</title>
        <authorList>
            <person name="Mu T."/>
        </authorList>
    </citation>
    <scope>NUCLEOTIDE SEQUENCE [LARGE SCALE GENOMIC DNA]</scope>
    <source>
        <strain evidence="2 3">CPCC 100088</strain>
    </source>
</reference>
<dbReference type="Proteomes" id="UP001438953">
    <property type="component" value="Unassembled WGS sequence"/>
</dbReference>
<evidence type="ECO:0000256" key="1">
    <source>
        <dbReference type="SAM" id="Phobius"/>
    </source>
</evidence>
<organism evidence="2 3">
    <name type="scientific">Thioclava kandeliae</name>
    <dbReference type="NCBI Taxonomy" id="3070818"/>
    <lineage>
        <taxon>Bacteria</taxon>
        <taxon>Pseudomonadati</taxon>
        <taxon>Pseudomonadota</taxon>
        <taxon>Alphaproteobacteria</taxon>
        <taxon>Rhodobacterales</taxon>
        <taxon>Paracoccaceae</taxon>
        <taxon>Thioclava</taxon>
    </lineage>
</organism>
<dbReference type="RefSeq" id="WP_339114323.1">
    <property type="nucleotide sequence ID" value="NZ_JAYWLC010000005.1"/>
</dbReference>
<evidence type="ECO:0000313" key="2">
    <source>
        <dbReference type="EMBL" id="MER5171682.1"/>
    </source>
</evidence>
<dbReference type="EMBL" id="JAYWLC010000005">
    <property type="protein sequence ID" value="MER5171682.1"/>
    <property type="molecule type" value="Genomic_DNA"/>
</dbReference>
<dbReference type="InterPro" id="IPR047730">
    <property type="entry name" value="ABZJ_00895-like"/>
</dbReference>
<name>A0ABV1SFL2_9RHOB</name>
<feature type="transmembrane region" description="Helical" evidence="1">
    <location>
        <begin position="65"/>
        <end position="91"/>
    </location>
</feature>
<sequence length="147" mass="15916">MNFKRYILVLVATMLGLGVLLTGLSMAGIYIEARSIALIPVIIAAFVEGQCYAQKHERLPTKGDAWRFGLQAGMVVMVLQCLAGAAFYWLVPESFTGLTLAQFAAYVLAALGAIFVLTAVASRFIFRNIAKSTLKAQAKRAARQAKT</sequence>
<comment type="caution">
    <text evidence="2">The sequence shown here is derived from an EMBL/GenBank/DDBJ whole genome shotgun (WGS) entry which is preliminary data.</text>
</comment>
<keyword evidence="1" id="KW-0812">Transmembrane</keyword>